<reference evidence="1" key="2">
    <citation type="submission" date="2023-01" db="EMBL/GenBank/DDBJ databases">
        <authorList>
            <person name="Uljanovas D."/>
        </authorList>
    </citation>
    <scope>NUCLEOTIDE SEQUENCE</scope>
    <source>
        <strain evidence="1">W48</strain>
    </source>
</reference>
<sequence>MAKKIYFLTELESRIIEQRRKFNEEILTLSIQEQLERSEKNNKFIVDWAKEKFEKGENIIISESCRNNFSLIEKLIYFFRKK</sequence>
<dbReference type="EMBL" id="JAQJJC010000005">
    <property type="protein sequence ID" value="MDN5114005.1"/>
    <property type="molecule type" value="Genomic_DNA"/>
</dbReference>
<comment type="caution">
    <text evidence="1">The sequence shown here is derived from an EMBL/GenBank/DDBJ whole genome shotgun (WGS) entry which is preliminary data.</text>
</comment>
<evidence type="ECO:0000313" key="1">
    <source>
        <dbReference type="EMBL" id="MDN5114005.1"/>
    </source>
</evidence>
<gene>
    <name evidence="1" type="ORF">PJV88_05035</name>
</gene>
<proteinExistence type="predicted"/>
<protein>
    <submittedName>
        <fullName evidence="1">Uncharacterized protein</fullName>
    </submittedName>
</protein>
<organism evidence="1 2">
    <name type="scientific">Aliarcobacter butzleri</name>
    <dbReference type="NCBI Taxonomy" id="28197"/>
    <lineage>
        <taxon>Bacteria</taxon>
        <taxon>Pseudomonadati</taxon>
        <taxon>Campylobacterota</taxon>
        <taxon>Epsilonproteobacteria</taxon>
        <taxon>Campylobacterales</taxon>
        <taxon>Arcobacteraceae</taxon>
        <taxon>Aliarcobacter</taxon>
    </lineage>
</organism>
<dbReference type="Proteomes" id="UP001170713">
    <property type="component" value="Unassembled WGS sequence"/>
</dbReference>
<dbReference type="RefSeq" id="WP_020848095.1">
    <property type="nucleotide sequence ID" value="NZ_JAKKPC010000004.1"/>
</dbReference>
<reference evidence="1" key="1">
    <citation type="journal article" date="2023" name="Microorganisms">
        <title>Genomic Characterization of Arcobacter butzleri Strains Isolated from Various Sources in Lithuania.</title>
        <authorList>
            <person name="Uljanovas D."/>
            <person name="Golz G."/>
            <person name="Fleischmann S."/>
            <person name="Kudirkiene E."/>
            <person name="Kasetiene N."/>
            <person name="Grineviciene A."/>
            <person name="Tamuleviciene E."/>
            <person name="Aksomaitiene J."/>
            <person name="Alter T."/>
            <person name="Malakauskas M."/>
        </authorList>
    </citation>
    <scope>NUCLEOTIDE SEQUENCE</scope>
    <source>
        <strain evidence="1">W48</strain>
    </source>
</reference>
<accession>A0AAW7Q4A4</accession>
<evidence type="ECO:0000313" key="2">
    <source>
        <dbReference type="Proteomes" id="UP001170713"/>
    </source>
</evidence>
<dbReference type="AlphaFoldDB" id="A0AAW7Q4A4"/>
<name>A0AAW7Q4A4_9BACT</name>